<dbReference type="FunFam" id="3.90.1800.10:FF:000004">
    <property type="entry name" value="DNA-directed RNA polymerase subunit beta"/>
    <property type="match status" value="1"/>
</dbReference>
<comment type="caution">
    <text evidence="24">The sequence shown here is derived from an EMBL/GenBank/DDBJ whole genome shotgun (WGS) entry which is preliminary data.</text>
</comment>
<dbReference type="GO" id="GO:0003677">
    <property type="term" value="F:DNA binding"/>
    <property type="evidence" value="ECO:0007669"/>
    <property type="project" value="InterPro"/>
</dbReference>
<evidence type="ECO:0000256" key="4">
    <source>
        <dbReference type="ARBA" id="ARBA00006835"/>
    </source>
</evidence>
<evidence type="ECO:0000256" key="19">
    <source>
        <dbReference type="RuleBase" id="RU363031"/>
    </source>
</evidence>
<sequence length="1236" mass="139312">MSIVIQIIPGISAILLKNLTVCFDAYFNHIADVQISVLSLKIGYPTKPKDEYLGTDQRMFPRHAKACHVTYEAPLLVTFGIRFLGVDSILTKEIVVGQIPVMVKSKRCNLDGLSPREMVKQGEDIDEPGGYFVVSGNERIIRHIIVPRSNYPMAIKSENNKSKNVLFTEYSVMMRGQCSDDGCTVTNLLYLTINQRCIFRVFIKGSVLLLPLWLLLRAAMPSMTDDELKQKLIQDTIDNEELTIYYHRYFLDFTLREPLLSDIDFEENRYLHKLGCACWNQVNQYLHPGATFEECGQYFLKNYVAVQAKTNAEKFETLLFMYKKLVKLSRGEIQAENYDSFAFQELALPGQLYSCILKESLYNALNKIKTLYTTEINAFKRYLQGTPTDKKKRHLLEIDVNKYDSSLLLKKLLISPELFNYCIDKVAPDIPKKLHYFLATGNAASSHFEITQNAGYTVVADRINYHRFISHFRSVHRGNIFTKMRSTEVRKLLGETWGFLCPVHTPDGAPCGLLLHLTQQAVPVTDPFCENSTAVVKNCLRQCGYNSDFVPCGRGHGNMIPIIVDGVPICSIPALDSHSVLENLRNAKLNGNFGMRQHFEIVALPDIKGMHTSILIMTYPGRVIRPVKSAKTGVIEWIGAITQLWSTIAVSEEEMKLSHSLLKQSATETQGSLSSFGEIMEKYRNIRNCDLQPVATLENVPVEYEYVEVKQTAILSLTAALTPFSNHNQSPRNMYQCQMLKQSMGVPYHCEAFRSDVKAYRLLFPQKPIVSTEEFRKMKYEDYPTGANAIVAIIAHTGFDMEDAMIINKASLERGAFHGCIYKTKVIDATPPNASMRDGKSYYFHNVNNSGGKIIENLDHDGLPYVGQRVRNGSIICRIESREKTRGQVHITERIEKYHDEEAIVDQVTLIGVGDKHVGERSSSTGVKTTRVAIKFRITRNPVVGDKFASRHGQKGILSMAWPAEDMPFLESGITPDIIFNPHGLPSRMTVGKLIECMAGKSGAVHGRFHDATCFKTFPRQKETGNKWIDQCGIKGWEERGKKYHDELQYTDQDDVVDYFGKTLLHAGYEYYGTEPMYCGTLGIEIKTHIFVGCIFYQRLRHMVSDKFQVRATGPVDAVTKQPVKGRKNHGGIRFGEMERDALIAHGTSALLQDRLMHCSDAHTAFVCPKCGSLLSATISSIGVNTKDVTSKCKVCNVNCKLVTIPYVLRYVANELASINVGIKLHLSQLGMPINL</sequence>
<evidence type="ECO:0000256" key="5">
    <source>
        <dbReference type="ARBA" id="ARBA00012418"/>
    </source>
</evidence>
<evidence type="ECO:0000256" key="9">
    <source>
        <dbReference type="ARBA" id="ARBA00022679"/>
    </source>
</evidence>
<dbReference type="AlphaFoldDB" id="A0AAD9PPD1"/>
<dbReference type="EC" id="2.7.7.6" evidence="5 19"/>
<keyword evidence="14" id="KW-0933">Apicoplast</keyword>
<keyword evidence="10 19" id="KW-0548">Nucleotidyltransferase</keyword>
<comment type="catalytic activity">
    <reaction evidence="19">
        <text>RNA(n) + a ribonucleoside 5'-triphosphate = RNA(n+1) + diphosphate</text>
        <dbReference type="Rhea" id="RHEA:21248"/>
        <dbReference type="Rhea" id="RHEA-COMP:14527"/>
        <dbReference type="Rhea" id="RHEA-COMP:17342"/>
        <dbReference type="ChEBI" id="CHEBI:33019"/>
        <dbReference type="ChEBI" id="CHEBI:61557"/>
        <dbReference type="ChEBI" id="CHEBI:140395"/>
        <dbReference type="EC" id="2.7.7.6"/>
    </reaction>
</comment>
<dbReference type="InterPro" id="IPR007120">
    <property type="entry name" value="DNA-dir_RNAP_su2_dom"/>
</dbReference>
<dbReference type="Gene3D" id="3.90.1110.10">
    <property type="entry name" value="RNA polymerase Rpb2, domain 2"/>
    <property type="match status" value="1"/>
</dbReference>
<evidence type="ECO:0000256" key="16">
    <source>
        <dbReference type="ARBA" id="ARBA00023242"/>
    </source>
</evidence>
<evidence type="ECO:0000256" key="18">
    <source>
        <dbReference type="RuleBase" id="RU000434"/>
    </source>
</evidence>
<dbReference type="Gene3D" id="2.40.50.150">
    <property type="match status" value="1"/>
</dbReference>
<evidence type="ECO:0000259" key="22">
    <source>
        <dbReference type="Pfam" id="PF04563"/>
    </source>
</evidence>
<evidence type="ECO:0000256" key="12">
    <source>
        <dbReference type="ARBA" id="ARBA00022771"/>
    </source>
</evidence>
<evidence type="ECO:0000256" key="7">
    <source>
        <dbReference type="ARBA" id="ARBA00022478"/>
    </source>
</evidence>
<dbReference type="PROSITE" id="PS01166">
    <property type="entry name" value="RNA_POL_BETA"/>
    <property type="match status" value="1"/>
</dbReference>
<evidence type="ECO:0000259" key="20">
    <source>
        <dbReference type="Pfam" id="PF00562"/>
    </source>
</evidence>
<dbReference type="GeneID" id="94335645"/>
<dbReference type="InterPro" id="IPR037033">
    <property type="entry name" value="DNA-dir_RNAP_su2_hyb_sf"/>
</dbReference>
<keyword evidence="8" id="KW-0934">Plastid</keyword>
<evidence type="ECO:0000256" key="13">
    <source>
        <dbReference type="ARBA" id="ARBA00022833"/>
    </source>
</evidence>
<dbReference type="GO" id="GO:0032549">
    <property type="term" value="F:ribonucleoside binding"/>
    <property type="evidence" value="ECO:0007669"/>
    <property type="project" value="InterPro"/>
</dbReference>
<gene>
    <name evidence="24" type="ORF">BdWA1_001347</name>
</gene>
<feature type="domain" description="RNA polymerase Rpb2" evidence="21">
    <location>
        <begin position="1131"/>
        <end position="1227"/>
    </location>
</feature>
<comment type="similarity">
    <text evidence="4 18">Belongs to the RNA polymerase beta chain family.</text>
</comment>
<evidence type="ECO:0000256" key="6">
    <source>
        <dbReference type="ARBA" id="ARBA00021955"/>
    </source>
</evidence>
<dbReference type="GO" id="GO:0008270">
    <property type="term" value="F:zinc ion binding"/>
    <property type="evidence" value="ECO:0007669"/>
    <property type="project" value="UniProtKB-KW"/>
</dbReference>
<dbReference type="Pfam" id="PF00562">
    <property type="entry name" value="RNA_pol_Rpb2_6"/>
    <property type="match status" value="1"/>
</dbReference>
<dbReference type="Pfam" id="PF04563">
    <property type="entry name" value="RNA_pol_Rpb2_1"/>
    <property type="match status" value="1"/>
</dbReference>
<dbReference type="Pfam" id="PF04565">
    <property type="entry name" value="RNA_pol_Rpb2_3"/>
    <property type="match status" value="1"/>
</dbReference>
<dbReference type="GO" id="GO:0005634">
    <property type="term" value="C:nucleus"/>
    <property type="evidence" value="ECO:0007669"/>
    <property type="project" value="UniProtKB-SubCell"/>
</dbReference>
<reference evidence="24" key="1">
    <citation type="journal article" date="2023" name="Nat. Microbiol.">
        <title>Babesia duncani multi-omics identifies virulence factors and drug targets.</title>
        <authorList>
            <person name="Singh P."/>
            <person name="Lonardi S."/>
            <person name="Liang Q."/>
            <person name="Vydyam P."/>
            <person name="Khabirova E."/>
            <person name="Fang T."/>
            <person name="Gihaz S."/>
            <person name="Thekkiniath J."/>
            <person name="Munshi M."/>
            <person name="Abel S."/>
            <person name="Ciampossin L."/>
            <person name="Batugedara G."/>
            <person name="Gupta M."/>
            <person name="Lu X.M."/>
            <person name="Lenz T."/>
            <person name="Chakravarty S."/>
            <person name="Cornillot E."/>
            <person name="Hu Y."/>
            <person name="Ma W."/>
            <person name="Gonzalez L.M."/>
            <person name="Sanchez S."/>
            <person name="Estrada K."/>
            <person name="Sanchez-Flores A."/>
            <person name="Montero E."/>
            <person name="Harb O.S."/>
            <person name="Le Roch K.G."/>
            <person name="Mamoun C.B."/>
        </authorList>
    </citation>
    <scope>NUCLEOTIDE SEQUENCE</scope>
    <source>
        <strain evidence="24">WA1</strain>
    </source>
</reference>
<dbReference type="InterPro" id="IPR015712">
    <property type="entry name" value="DNA-dir_RNA_pol_su2"/>
</dbReference>
<keyword evidence="12" id="KW-0863">Zinc-finger</keyword>
<keyword evidence="15 19" id="KW-0804">Transcription</keyword>
<proteinExistence type="inferred from homology"/>
<evidence type="ECO:0000256" key="3">
    <source>
        <dbReference type="ARBA" id="ARBA00004467"/>
    </source>
</evidence>
<dbReference type="InterPro" id="IPR037034">
    <property type="entry name" value="RNA_pol_Rpb2_2_sf"/>
</dbReference>
<dbReference type="CDD" id="cd00653">
    <property type="entry name" value="RNA_pol_B_RPB2"/>
    <property type="match status" value="1"/>
</dbReference>
<keyword evidence="13" id="KW-0862">Zinc</keyword>
<evidence type="ECO:0000313" key="25">
    <source>
        <dbReference type="Proteomes" id="UP001214638"/>
    </source>
</evidence>
<name>A0AAD9PPD1_9APIC</name>
<evidence type="ECO:0000256" key="10">
    <source>
        <dbReference type="ARBA" id="ARBA00022695"/>
    </source>
</evidence>
<evidence type="ECO:0000259" key="23">
    <source>
        <dbReference type="Pfam" id="PF04565"/>
    </source>
</evidence>
<dbReference type="GO" id="GO:0020011">
    <property type="term" value="C:apicoplast"/>
    <property type="evidence" value="ECO:0007669"/>
    <property type="project" value="UniProtKB-SubCell"/>
</dbReference>
<dbReference type="InterPro" id="IPR007641">
    <property type="entry name" value="RNA_pol_Rpb2_7"/>
</dbReference>
<keyword evidence="9 19" id="KW-0808">Transferase</keyword>
<dbReference type="GO" id="GO:0006351">
    <property type="term" value="P:DNA-templated transcription"/>
    <property type="evidence" value="ECO:0007669"/>
    <property type="project" value="InterPro"/>
</dbReference>
<keyword evidence="25" id="KW-1185">Reference proteome</keyword>
<dbReference type="Gene3D" id="2.40.270.10">
    <property type="entry name" value="DNA-directed RNA polymerase, subunit 2, domain 6"/>
    <property type="match status" value="1"/>
</dbReference>
<evidence type="ECO:0000256" key="11">
    <source>
        <dbReference type="ARBA" id="ARBA00022723"/>
    </source>
</evidence>
<keyword evidence="7 19" id="KW-0240">DNA-directed RNA polymerase</keyword>
<dbReference type="InterPro" id="IPR007645">
    <property type="entry name" value="RNA_pol_Rpb2_3"/>
</dbReference>
<evidence type="ECO:0000256" key="14">
    <source>
        <dbReference type="ARBA" id="ARBA00022887"/>
    </source>
</evidence>
<dbReference type="InterPro" id="IPR014724">
    <property type="entry name" value="RNA_pol_RPB2_OB-fold"/>
</dbReference>
<dbReference type="SUPFAM" id="SSF64484">
    <property type="entry name" value="beta and beta-prime subunits of DNA dependent RNA-polymerase"/>
    <property type="match status" value="1"/>
</dbReference>
<dbReference type="KEGG" id="bdw:94335645"/>
<dbReference type="Gene3D" id="3.90.1100.10">
    <property type="match status" value="2"/>
</dbReference>
<evidence type="ECO:0000256" key="15">
    <source>
        <dbReference type="ARBA" id="ARBA00023163"/>
    </source>
</evidence>
<comment type="subunit">
    <text evidence="17">In plastids the minimal PEP RNA polymerase catalytic core is composed of four subunits: alpha, beta, beta', and beta''. When a (nuclear-encoded) sigma factor is associated with the core the holoenzyme is formed, which can initiate transcription.</text>
</comment>
<dbReference type="InterPro" id="IPR007121">
    <property type="entry name" value="RNA_pol_bsu_CS"/>
</dbReference>
<dbReference type="EMBL" id="JALLKP010000001">
    <property type="protein sequence ID" value="KAK2198336.1"/>
    <property type="molecule type" value="Genomic_DNA"/>
</dbReference>
<dbReference type="GO" id="GO:0000428">
    <property type="term" value="C:DNA-directed RNA polymerase complex"/>
    <property type="evidence" value="ECO:0007669"/>
    <property type="project" value="UniProtKB-KW"/>
</dbReference>
<dbReference type="Proteomes" id="UP001214638">
    <property type="component" value="Unassembled WGS sequence"/>
</dbReference>
<evidence type="ECO:0000313" key="24">
    <source>
        <dbReference type="EMBL" id="KAK2198336.1"/>
    </source>
</evidence>
<organism evidence="24 25">
    <name type="scientific">Babesia duncani</name>
    <dbReference type="NCBI Taxonomy" id="323732"/>
    <lineage>
        <taxon>Eukaryota</taxon>
        <taxon>Sar</taxon>
        <taxon>Alveolata</taxon>
        <taxon>Apicomplexa</taxon>
        <taxon>Aconoidasida</taxon>
        <taxon>Piroplasmida</taxon>
        <taxon>Babesiidae</taxon>
        <taxon>Babesia</taxon>
    </lineage>
</organism>
<dbReference type="PANTHER" id="PTHR20856">
    <property type="entry name" value="DNA-DIRECTED RNA POLYMERASE I SUBUNIT 2"/>
    <property type="match status" value="1"/>
</dbReference>
<dbReference type="GO" id="GO:0003899">
    <property type="term" value="F:DNA-directed RNA polymerase activity"/>
    <property type="evidence" value="ECO:0007669"/>
    <property type="project" value="UniProtKB-EC"/>
</dbReference>
<comment type="function">
    <text evidence="1 19">DNA-dependent RNA polymerase catalyzes the transcription of DNA into RNA using the four ribonucleoside triphosphates as substrates.</text>
</comment>
<dbReference type="InterPro" id="IPR007644">
    <property type="entry name" value="RNA_pol_bsu_protrusion"/>
</dbReference>
<accession>A0AAD9PPD1</accession>
<feature type="domain" description="RNA polymerase beta subunit protrusion" evidence="22">
    <location>
        <begin position="30"/>
        <end position="377"/>
    </location>
</feature>
<evidence type="ECO:0000256" key="2">
    <source>
        <dbReference type="ARBA" id="ARBA00004123"/>
    </source>
</evidence>
<feature type="domain" description="RNA polymerase Rpb2" evidence="23">
    <location>
        <begin position="458"/>
        <end position="521"/>
    </location>
</feature>
<keyword evidence="11" id="KW-0479">Metal-binding</keyword>
<protein>
    <recommendedName>
        <fullName evidence="6 19">DNA-directed RNA polymerase subunit beta</fullName>
        <ecNumber evidence="5 19">2.7.7.6</ecNumber>
    </recommendedName>
</protein>
<comment type="subcellular location">
    <subcellularLocation>
        <location evidence="2">Nucleus</location>
    </subcellularLocation>
    <subcellularLocation>
        <location evidence="3">Plastid</location>
        <location evidence="3">Apicoplast</location>
    </subcellularLocation>
</comment>
<evidence type="ECO:0000259" key="21">
    <source>
        <dbReference type="Pfam" id="PF04560"/>
    </source>
</evidence>
<feature type="domain" description="DNA-directed RNA polymerase subunit 2 hybrid-binding" evidence="20">
    <location>
        <begin position="719"/>
        <end position="1128"/>
    </location>
</feature>
<keyword evidence="16" id="KW-0539">Nucleus</keyword>
<dbReference type="RefSeq" id="XP_067805178.1">
    <property type="nucleotide sequence ID" value="XM_067946387.1"/>
</dbReference>
<dbReference type="Gene3D" id="3.90.1800.10">
    <property type="entry name" value="RNA polymerase alpha subunit dimerisation domain"/>
    <property type="match status" value="1"/>
</dbReference>
<evidence type="ECO:0000256" key="8">
    <source>
        <dbReference type="ARBA" id="ARBA00022640"/>
    </source>
</evidence>
<dbReference type="Pfam" id="PF04560">
    <property type="entry name" value="RNA_pol_Rpb2_7"/>
    <property type="match status" value="1"/>
</dbReference>
<evidence type="ECO:0000256" key="17">
    <source>
        <dbReference type="ARBA" id="ARBA00026088"/>
    </source>
</evidence>
<evidence type="ECO:0000256" key="1">
    <source>
        <dbReference type="ARBA" id="ARBA00004026"/>
    </source>
</evidence>